<keyword evidence="7" id="KW-0804">Transcription</keyword>
<sequence length="315" mass="33674">MKIQCDVCEKGDASVFCTADEAVLCNLCDHRVHHANKLASKHRRFSLLRPSAAEAPVCDVCRERRGFLFCQQDRAILCRECDDPIHSANELTKKHDRFLLTGVKLSTTAALYTPPPSGEKPIGSGGRGVSDPKSKRSVKNPPAVSPAPITCPPSVRVNAPQNIPPAAAVNKGGGGLIPTGGGGLASSISEYLMETLPGWHFEDFLDSSVPPPFVELQCGGVGLPFVEGEIDGCFSSSESLELWVPQGPPPALYGSGLMTMNNSNTNNGLKETKELGINSSKVVNRSVWTDDGFTVPQITSTATPSAGFKRSRPFW</sequence>
<dbReference type="CDD" id="cd19821">
    <property type="entry name" value="Bbox1_BBX-like"/>
    <property type="match status" value="2"/>
</dbReference>
<evidence type="ECO:0000256" key="8">
    <source>
        <dbReference type="ARBA" id="ARBA00023242"/>
    </source>
</evidence>
<evidence type="ECO:0000313" key="13">
    <source>
        <dbReference type="RefSeq" id="XP_022144185.1"/>
    </source>
</evidence>
<dbReference type="KEGG" id="mcha:111013937"/>
<dbReference type="RefSeq" id="XP_022144185.1">
    <property type="nucleotide sequence ID" value="XM_022288493.1"/>
</dbReference>
<keyword evidence="8" id="KW-0539">Nucleus</keyword>
<evidence type="ECO:0000256" key="3">
    <source>
        <dbReference type="ARBA" id="ARBA00022737"/>
    </source>
</evidence>
<name>A0A6J1CQY0_MOMCH</name>
<reference evidence="13" key="1">
    <citation type="submission" date="2025-08" db="UniProtKB">
        <authorList>
            <consortium name="RefSeq"/>
        </authorList>
    </citation>
    <scope>IDENTIFICATION</scope>
    <source>
        <strain evidence="13">OHB3-1</strain>
    </source>
</reference>
<keyword evidence="6" id="KW-0805">Transcription regulation</keyword>
<evidence type="ECO:0000256" key="10">
    <source>
        <dbReference type="SAM" id="MobiDB-lite"/>
    </source>
</evidence>
<dbReference type="GO" id="GO:0009640">
    <property type="term" value="P:photomorphogenesis"/>
    <property type="evidence" value="ECO:0007669"/>
    <property type="project" value="TreeGrafter"/>
</dbReference>
<evidence type="ECO:0000313" key="12">
    <source>
        <dbReference type="Proteomes" id="UP000504603"/>
    </source>
</evidence>
<feature type="domain" description="B box-type" evidence="11">
    <location>
        <begin position="1"/>
        <end position="47"/>
    </location>
</feature>
<dbReference type="OrthoDB" id="153872at2759"/>
<evidence type="ECO:0000256" key="2">
    <source>
        <dbReference type="ARBA" id="ARBA00022723"/>
    </source>
</evidence>
<dbReference type="Proteomes" id="UP000504603">
    <property type="component" value="Unplaced"/>
</dbReference>
<dbReference type="PANTHER" id="PTHR31832:SF52">
    <property type="entry name" value="B-BOX ZINC FINGER PROTEIN 21"/>
    <property type="match status" value="1"/>
</dbReference>
<dbReference type="InterPro" id="IPR049808">
    <property type="entry name" value="CONSTANS-like_Bbox1"/>
</dbReference>
<evidence type="ECO:0000256" key="5">
    <source>
        <dbReference type="ARBA" id="ARBA00022833"/>
    </source>
</evidence>
<dbReference type="PANTHER" id="PTHR31832">
    <property type="entry name" value="B-BOX ZINC FINGER PROTEIN 22"/>
    <property type="match status" value="1"/>
</dbReference>
<keyword evidence="4 9" id="KW-0863">Zinc-finger</keyword>
<proteinExistence type="predicted"/>
<evidence type="ECO:0000256" key="9">
    <source>
        <dbReference type="PROSITE-ProRule" id="PRU00024"/>
    </source>
</evidence>
<dbReference type="FunFam" id="3.30.160.60:FF:000856">
    <property type="entry name" value="B-box zinc finger protein 21"/>
    <property type="match status" value="1"/>
</dbReference>
<keyword evidence="3" id="KW-0677">Repeat</keyword>
<accession>A0A6J1CQY0</accession>
<evidence type="ECO:0000256" key="7">
    <source>
        <dbReference type="ARBA" id="ARBA00023163"/>
    </source>
</evidence>
<dbReference type="AlphaFoldDB" id="A0A6J1CQY0"/>
<dbReference type="PROSITE" id="PS50119">
    <property type="entry name" value="ZF_BBOX"/>
    <property type="match status" value="2"/>
</dbReference>
<keyword evidence="5" id="KW-0862">Zinc</keyword>
<evidence type="ECO:0000259" key="11">
    <source>
        <dbReference type="PROSITE" id="PS50119"/>
    </source>
</evidence>
<dbReference type="InterPro" id="IPR051979">
    <property type="entry name" value="B-box_zinc_finger"/>
</dbReference>
<protein>
    <submittedName>
        <fullName evidence="13">B-box zinc finger protein 21-like isoform X1</fullName>
    </submittedName>
</protein>
<dbReference type="Gene3D" id="3.30.160.60">
    <property type="entry name" value="Classic Zinc Finger"/>
    <property type="match status" value="1"/>
</dbReference>
<dbReference type="InterPro" id="IPR000315">
    <property type="entry name" value="Znf_B-box"/>
</dbReference>
<keyword evidence="12" id="KW-1185">Reference proteome</keyword>
<evidence type="ECO:0000256" key="1">
    <source>
        <dbReference type="ARBA" id="ARBA00004123"/>
    </source>
</evidence>
<dbReference type="GO" id="GO:0005634">
    <property type="term" value="C:nucleus"/>
    <property type="evidence" value="ECO:0007669"/>
    <property type="project" value="UniProtKB-SubCell"/>
</dbReference>
<comment type="subcellular location">
    <subcellularLocation>
        <location evidence="1">Nucleus</location>
    </subcellularLocation>
</comment>
<dbReference type="GO" id="GO:0008270">
    <property type="term" value="F:zinc ion binding"/>
    <property type="evidence" value="ECO:0007669"/>
    <property type="project" value="UniProtKB-KW"/>
</dbReference>
<dbReference type="GO" id="GO:0000976">
    <property type="term" value="F:transcription cis-regulatory region binding"/>
    <property type="evidence" value="ECO:0007669"/>
    <property type="project" value="UniProtKB-ARBA"/>
</dbReference>
<gene>
    <name evidence="13" type="primary">LOC111013937</name>
</gene>
<dbReference type="GO" id="GO:0006355">
    <property type="term" value="P:regulation of DNA-templated transcription"/>
    <property type="evidence" value="ECO:0007669"/>
    <property type="project" value="TreeGrafter"/>
</dbReference>
<evidence type="ECO:0000256" key="6">
    <source>
        <dbReference type="ARBA" id="ARBA00023015"/>
    </source>
</evidence>
<evidence type="ECO:0000256" key="4">
    <source>
        <dbReference type="ARBA" id="ARBA00022771"/>
    </source>
</evidence>
<dbReference type="SMART" id="SM00336">
    <property type="entry name" value="BBOX"/>
    <property type="match status" value="2"/>
</dbReference>
<feature type="region of interest" description="Disordered" evidence="10">
    <location>
        <begin position="111"/>
        <end position="151"/>
    </location>
</feature>
<dbReference type="GeneID" id="111013937"/>
<feature type="domain" description="B box-type" evidence="11">
    <location>
        <begin position="53"/>
        <end position="100"/>
    </location>
</feature>
<organism evidence="12 13">
    <name type="scientific">Momordica charantia</name>
    <name type="common">Bitter gourd</name>
    <name type="synonym">Balsam pear</name>
    <dbReference type="NCBI Taxonomy" id="3673"/>
    <lineage>
        <taxon>Eukaryota</taxon>
        <taxon>Viridiplantae</taxon>
        <taxon>Streptophyta</taxon>
        <taxon>Embryophyta</taxon>
        <taxon>Tracheophyta</taxon>
        <taxon>Spermatophyta</taxon>
        <taxon>Magnoliopsida</taxon>
        <taxon>eudicotyledons</taxon>
        <taxon>Gunneridae</taxon>
        <taxon>Pentapetalae</taxon>
        <taxon>rosids</taxon>
        <taxon>fabids</taxon>
        <taxon>Cucurbitales</taxon>
        <taxon>Cucurbitaceae</taxon>
        <taxon>Momordiceae</taxon>
        <taxon>Momordica</taxon>
    </lineage>
</organism>
<dbReference type="Pfam" id="PF00643">
    <property type="entry name" value="zf-B_box"/>
    <property type="match status" value="1"/>
</dbReference>
<keyword evidence="2" id="KW-0479">Metal-binding</keyword>